<protein>
    <submittedName>
        <fullName evidence="1">Uncharacterized protein</fullName>
    </submittedName>
</protein>
<reference evidence="2" key="1">
    <citation type="journal article" date="2019" name="Int. J. Syst. Evol. Microbiol.">
        <title>The Global Catalogue of Microorganisms (GCM) 10K type strain sequencing project: providing services to taxonomists for standard genome sequencing and annotation.</title>
        <authorList>
            <consortium name="The Broad Institute Genomics Platform"/>
            <consortium name="The Broad Institute Genome Sequencing Center for Infectious Disease"/>
            <person name="Wu L."/>
            <person name="Ma J."/>
        </authorList>
    </citation>
    <scope>NUCLEOTIDE SEQUENCE [LARGE SCALE GENOMIC DNA]</scope>
    <source>
        <strain evidence="2">JCM 18015</strain>
    </source>
</reference>
<proteinExistence type="predicted"/>
<keyword evidence="2" id="KW-1185">Reference proteome</keyword>
<evidence type="ECO:0000313" key="1">
    <source>
        <dbReference type="EMBL" id="GAA5081526.1"/>
    </source>
</evidence>
<evidence type="ECO:0000313" key="2">
    <source>
        <dbReference type="Proteomes" id="UP001499910"/>
    </source>
</evidence>
<comment type="caution">
    <text evidence="1">The sequence shown here is derived from an EMBL/GenBank/DDBJ whole genome shotgun (WGS) entry which is preliminary data.</text>
</comment>
<gene>
    <name evidence="1" type="ORF">GCM10023209_36320</name>
</gene>
<name>A0ABP9LR00_9RHOB</name>
<dbReference type="RefSeq" id="WP_259554064.1">
    <property type="nucleotide sequence ID" value="NZ_JANXIR010000012.1"/>
</dbReference>
<accession>A0ABP9LR00</accession>
<sequence length="80" mass="9284">MIGVTFNIHYDATYSERYDDLHKALERFGIEEARTTSCLFLNTDDARAVETALYGALDYRKDKAVVFTTYQHTFKYFGPT</sequence>
<organism evidence="1 2">
    <name type="scientific">[Roseibacterium] beibuensis</name>
    <dbReference type="NCBI Taxonomy" id="1193142"/>
    <lineage>
        <taxon>Bacteria</taxon>
        <taxon>Pseudomonadati</taxon>
        <taxon>Pseudomonadota</taxon>
        <taxon>Alphaproteobacteria</taxon>
        <taxon>Rhodobacterales</taxon>
        <taxon>Roseobacteraceae</taxon>
        <taxon>Roseicyclus</taxon>
    </lineage>
</organism>
<dbReference type="Proteomes" id="UP001499910">
    <property type="component" value="Unassembled WGS sequence"/>
</dbReference>
<dbReference type="EMBL" id="BAABHW010000007">
    <property type="protein sequence ID" value="GAA5081526.1"/>
    <property type="molecule type" value="Genomic_DNA"/>
</dbReference>